<dbReference type="RefSeq" id="WP_221411283.1">
    <property type="nucleotide sequence ID" value="NZ_SRPE01000004.1"/>
</dbReference>
<proteinExistence type="predicted"/>
<dbReference type="Proteomes" id="UP000297998">
    <property type="component" value="Unassembled WGS sequence"/>
</dbReference>
<accession>A0A4Z1BWR6</accession>
<dbReference type="EMBL" id="SRPE01000004">
    <property type="protein sequence ID" value="TGN27972.1"/>
    <property type="molecule type" value="Genomic_DNA"/>
</dbReference>
<evidence type="ECO:0000313" key="2">
    <source>
        <dbReference type="EMBL" id="TGN27972.1"/>
    </source>
</evidence>
<feature type="transmembrane region" description="Helical" evidence="1">
    <location>
        <begin position="51"/>
        <end position="75"/>
    </location>
</feature>
<name>A0A4Z1BWR6_9FLAO</name>
<gene>
    <name evidence="2" type="ORF">E4J94_07105</name>
</gene>
<protein>
    <submittedName>
        <fullName evidence="2">Uncharacterized protein</fullName>
    </submittedName>
</protein>
<keyword evidence="1" id="KW-1133">Transmembrane helix</keyword>
<sequence length="151" mass="17778">MFVDQFKDQLTIVLMLNLILFFIANHWSYVVPEVFLFVSHKDIFELFREQFVLNEFFEVLAYTFLGALFIHLGTYKMNKVWIFRLNALLLIIVSTYFWTIPLVQSAVIVLEKGHPFFIAAIIGQILLYLIVGNEFLSFIKNKIKQPKINHS</sequence>
<feature type="transmembrane region" description="Helical" evidence="1">
    <location>
        <begin position="87"/>
        <end position="110"/>
    </location>
</feature>
<keyword evidence="1" id="KW-0812">Transmembrane</keyword>
<keyword evidence="3" id="KW-1185">Reference proteome</keyword>
<organism evidence="2 3">
    <name type="scientific">Empedobacter tilapiae</name>
    <dbReference type="NCBI Taxonomy" id="2491114"/>
    <lineage>
        <taxon>Bacteria</taxon>
        <taxon>Pseudomonadati</taxon>
        <taxon>Bacteroidota</taxon>
        <taxon>Flavobacteriia</taxon>
        <taxon>Flavobacteriales</taxon>
        <taxon>Weeksellaceae</taxon>
        <taxon>Empedobacter</taxon>
    </lineage>
</organism>
<evidence type="ECO:0000313" key="3">
    <source>
        <dbReference type="Proteomes" id="UP000297998"/>
    </source>
</evidence>
<reference evidence="2 3" key="1">
    <citation type="submission" date="2019-03" db="EMBL/GenBank/DDBJ databases">
        <title>Empedobacter tilapiae sp. nov., isolated from an intestine of Nile tilapia Oreochromis niloticus.</title>
        <authorList>
            <person name="Kim Y.-O."/>
            <person name="Yoon J.-H."/>
        </authorList>
    </citation>
    <scope>NUCLEOTIDE SEQUENCE [LARGE SCALE GENOMIC DNA]</scope>
    <source>
        <strain evidence="2 3">MRS2</strain>
    </source>
</reference>
<feature type="transmembrane region" description="Helical" evidence="1">
    <location>
        <begin position="12"/>
        <end position="31"/>
    </location>
</feature>
<keyword evidence="1" id="KW-0472">Membrane</keyword>
<dbReference type="AlphaFoldDB" id="A0A4Z1BWR6"/>
<comment type="caution">
    <text evidence="2">The sequence shown here is derived from an EMBL/GenBank/DDBJ whole genome shotgun (WGS) entry which is preliminary data.</text>
</comment>
<feature type="transmembrane region" description="Helical" evidence="1">
    <location>
        <begin position="116"/>
        <end position="139"/>
    </location>
</feature>
<evidence type="ECO:0000256" key="1">
    <source>
        <dbReference type="SAM" id="Phobius"/>
    </source>
</evidence>